<name>A0A6A8A5Z1_9HYPH</name>
<reference evidence="2 3" key="1">
    <citation type="submission" date="2019-11" db="EMBL/GenBank/DDBJ databases">
        <title>Genome analysis of Rhizobacterium cereale a novel genus and species isolated from maize roots in North Spain.</title>
        <authorList>
            <person name="Menendez E."/>
            <person name="Flores-Felix J.D."/>
            <person name="Ramirez-Bahena M.-H."/>
            <person name="Igual J.M."/>
            <person name="Garcia-Fraile P."/>
            <person name="Peix A."/>
            <person name="Velazquez E."/>
        </authorList>
    </citation>
    <scope>NUCLEOTIDE SEQUENCE [LARGE SCALE GENOMIC DNA]</scope>
    <source>
        <strain evidence="2 3">RZME27</strain>
    </source>
</reference>
<evidence type="ECO:0000313" key="3">
    <source>
        <dbReference type="Proteomes" id="UP000435138"/>
    </source>
</evidence>
<dbReference type="Pfam" id="PF11154">
    <property type="entry name" value="DUF2934"/>
    <property type="match status" value="1"/>
</dbReference>
<feature type="compositionally biased region" description="Basic and acidic residues" evidence="1">
    <location>
        <begin position="1"/>
        <end position="36"/>
    </location>
</feature>
<keyword evidence="3" id="KW-1185">Reference proteome</keyword>
<evidence type="ECO:0000313" key="2">
    <source>
        <dbReference type="EMBL" id="MQY46523.1"/>
    </source>
</evidence>
<comment type="caution">
    <text evidence="2">The sequence shown here is derived from an EMBL/GenBank/DDBJ whole genome shotgun (WGS) entry which is preliminary data.</text>
</comment>
<feature type="region of interest" description="Disordered" evidence="1">
    <location>
        <begin position="1"/>
        <end position="114"/>
    </location>
</feature>
<dbReference type="RefSeq" id="WP_153354014.1">
    <property type="nucleotide sequence ID" value="NZ_WIXI01000041.1"/>
</dbReference>
<dbReference type="InterPro" id="IPR021327">
    <property type="entry name" value="DUF2934"/>
</dbReference>
<sequence length="114" mass="12182">MSNEDEIRAAAHAKWEAEGKPDGQHVRHWSDAEREIGGNATGAAQTWSGDHHGGVSPPTSTGSVEHEQVQEPSNDWPAAAPPSDTENSAPSPVDKFNPLDADRRTFGNGDTDRS</sequence>
<protein>
    <submittedName>
        <fullName evidence="2">DUF2934 domain-containing protein</fullName>
    </submittedName>
</protein>
<evidence type="ECO:0000256" key="1">
    <source>
        <dbReference type="SAM" id="MobiDB-lite"/>
    </source>
</evidence>
<dbReference type="AlphaFoldDB" id="A0A6A8A5Z1"/>
<proteinExistence type="predicted"/>
<feature type="compositionally biased region" description="Basic and acidic residues" evidence="1">
    <location>
        <begin position="100"/>
        <end position="114"/>
    </location>
</feature>
<organism evidence="2 3">
    <name type="scientific">Endobacterium cereale</name>
    <dbReference type="NCBI Taxonomy" id="2663029"/>
    <lineage>
        <taxon>Bacteria</taxon>
        <taxon>Pseudomonadati</taxon>
        <taxon>Pseudomonadota</taxon>
        <taxon>Alphaproteobacteria</taxon>
        <taxon>Hyphomicrobiales</taxon>
        <taxon>Rhizobiaceae</taxon>
        <taxon>Endobacterium</taxon>
    </lineage>
</organism>
<dbReference type="EMBL" id="WIXI01000041">
    <property type="protein sequence ID" value="MQY46523.1"/>
    <property type="molecule type" value="Genomic_DNA"/>
</dbReference>
<accession>A0A6A8A5Z1</accession>
<gene>
    <name evidence="2" type="ORF">GAO09_10755</name>
</gene>
<dbReference type="Proteomes" id="UP000435138">
    <property type="component" value="Unassembled WGS sequence"/>
</dbReference>